<sequence length="31" mass="3479">MHILNHLCHFKMLETSPEGSLCVGEVVIDLL</sequence>
<organism evidence="1">
    <name type="scientific">Anguilla anguilla</name>
    <name type="common">European freshwater eel</name>
    <name type="synonym">Muraena anguilla</name>
    <dbReference type="NCBI Taxonomy" id="7936"/>
    <lineage>
        <taxon>Eukaryota</taxon>
        <taxon>Metazoa</taxon>
        <taxon>Chordata</taxon>
        <taxon>Craniata</taxon>
        <taxon>Vertebrata</taxon>
        <taxon>Euteleostomi</taxon>
        <taxon>Actinopterygii</taxon>
        <taxon>Neopterygii</taxon>
        <taxon>Teleostei</taxon>
        <taxon>Anguilliformes</taxon>
        <taxon>Anguillidae</taxon>
        <taxon>Anguilla</taxon>
    </lineage>
</organism>
<dbReference type="AlphaFoldDB" id="A0A0E9PY90"/>
<name>A0A0E9PY90_ANGAN</name>
<reference evidence="1" key="1">
    <citation type="submission" date="2014-11" db="EMBL/GenBank/DDBJ databases">
        <authorList>
            <person name="Amaro Gonzalez C."/>
        </authorList>
    </citation>
    <scope>NUCLEOTIDE SEQUENCE</scope>
</reference>
<dbReference type="EMBL" id="GBXM01099118">
    <property type="protein sequence ID" value="JAH09459.1"/>
    <property type="molecule type" value="Transcribed_RNA"/>
</dbReference>
<evidence type="ECO:0000313" key="1">
    <source>
        <dbReference type="EMBL" id="JAH09459.1"/>
    </source>
</evidence>
<accession>A0A0E9PY90</accession>
<reference evidence="1" key="2">
    <citation type="journal article" date="2015" name="Fish Shellfish Immunol.">
        <title>Early steps in the European eel (Anguilla anguilla)-Vibrio vulnificus interaction in the gills: Role of the RtxA13 toxin.</title>
        <authorList>
            <person name="Callol A."/>
            <person name="Pajuelo D."/>
            <person name="Ebbesson L."/>
            <person name="Teles M."/>
            <person name="MacKenzie S."/>
            <person name="Amaro C."/>
        </authorList>
    </citation>
    <scope>NUCLEOTIDE SEQUENCE</scope>
</reference>
<protein>
    <submittedName>
        <fullName evidence="1">Uncharacterized protein</fullName>
    </submittedName>
</protein>
<proteinExistence type="predicted"/>